<keyword evidence="3" id="KW-1133">Transmembrane helix</keyword>
<comment type="caution">
    <text evidence="5">The sequence shown here is derived from an EMBL/GenBank/DDBJ whole genome shotgun (WGS) entry which is preliminary data.</text>
</comment>
<proteinExistence type="predicted"/>
<dbReference type="InterPro" id="IPR051158">
    <property type="entry name" value="Metallophosphoesterase_sf"/>
</dbReference>
<dbReference type="PANTHER" id="PTHR31302:SF31">
    <property type="entry name" value="PHOSPHODIESTERASE YAEI"/>
    <property type="match status" value="1"/>
</dbReference>
<dbReference type="GO" id="GO:0009245">
    <property type="term" value="P:lipid A biosynthetic process"/>
    <property type="evidence" value="ECO:0007669"/>
    <property type="project" value="TreeGrafter"/>
</dbReference>
<reference evidence="5 6" key="1">
    <citation type="submission" date="2012-05" db="EMBL/GenBank/DDBJ databases">
        <authorList>
            <person name="Weinstock G."/>
            <person name="Sodergren E."/>
            <person name="Lobos E.A."/>
            <person name="Fulton L."/>
            <person name="Fulton R."/>
            <person name="Courtney L."/>
            <person name="Fronick C."/>
            <person name="O'Laughlin M."/>
            <person name="Godfrey J."/>
            <person name="Wilson R.M."/>
            <person name="Miner T."/>
            <person name="Farmer C."/>
            <person name="Delehaunty K."/>
            <person name="Cordes M."/>
            <person name="Minx P."/>
            <person name="Tomlinson C."/>
            <person name="Chen J."/>
            <person name="Wollam A."/>
            <person name="Pepin K.H."/>
            <person name="Bhonagiri V."/>
            <person name="Zhang X."/>
            <person name="Suruliraj S."/>
            <person name="Warren W."/>
            <person name="Mitreva M."/>
            <person name="Mardis E.R."/>
            <person name="Wilson R.K."/>
        </authorList>
    </citation>
    <scope>NUCLEOTIDE SEQUENCE [LARGE SCALE GENOMIC DNA]</scope>
    <source>
        <strain evidence="5 6">F0055</strain>
    </source>
</reference>
<dbReference type="PANTHER" id="PTHR31302">
    <property type="entry name" value="TRANSMEMBRANE PROTEIN WITH METALLOPHOSPHOESTERASE DOMAIN-RELATED"/>
    <property type="match status" value="1"/>
</dbReference>
<dbReference type="STRING" id="1127699.HMPREF9151_01598"/>
<dbReference type="CDD" id="cd07385">
    <property type="entry name" value="MPP_YkuE_C"/>
    <property type="match status" value="1"/>
</dbReference>
<dbReference type="Pfam" id="PF00149">
    <property type="entry name" value="Metallophos"/>
    <property type="match status" value="1"/>
</dbReference>
<sequence>MIARIFILIIFIIVLPDLYLDICCLRRKKKNLLLKRFLLWMPTIVMILFTLILARERNFAPDDINLLYIYLLLLGVYVIPKAIYALSSAIGLLYCRIRCTCTNYGHFIGIAFALFTIYVVIYGSLVGVNEITVRYVDVYSKDLPKTFDGYKIVQFTDAHVGSFVGKKSRIFKQAVDSMLSQKPDVIVFTGDLQNIQPTELHPFLPLFKELKAKAGVFSVLGNHDYSMYINASESIKVANEREMVRLQRQVGWNLLMNEHSVIRRGNDSIVIAGEENDGRPPFPSRADIHKTLQGIRSDAYIILLQHDPSAWRRNILPHSHVQLTLSGHTHGGQVNLFGLRPTWFSYREDCGLYHEQDRALFVSSGLGGVIPFRFGVPPEIVVITLRSGSRPDK</sequence>
<gene>
    <name evidence="5" type="ORF">HMPREF9151_01598</name>
</gene>
<keyword evidence="2" id="KW-0378">Hydrolase</keyword>
<dbReference type="AlphaFoldDB" id="L1N8E6"/>
<dbReference type="PATRIC" id="fig|1127699.3.peg.1476"/>
<keyword evidence="6" id="KW-1185">Reference proteome</keyword>
<feature type="transmembrane region" description="Helical" evidence="3">
    <location>
        <begin position="107"/>
        <end position="125"/>
    </location>
</feature>
<dbReference type="GO" id="GO:0046872">
    <property type="term" value="F:metal ion binding"/>
    <property type="evidence" value="ECO:0007669"/>
    <property type="project" value="UniProtKB-KW"/>
</dbReference>
<keyword evidence="1" id="KW-0479">Metal-binding</keyword>
<dbReference type="Proteomes" id="UP000010433">
    <property type="component" value="Unassembled WGS sequence"/>
</dbReference>
<feature type="domain" description="Calcineurin-like phosphoesterase" evidence="4">
    <location>
        <begin position="151"/>
        <end position="331"/>
    </location>
</feature>
<dbReference type="EMBL" id="AMEP01000098">
    <property type="protein sequence ID" value="EKX99652.1"/>
    <property type="molecule type" value="Genomic_DNA"/>
</dbReference>
<feature type="transmembrane region" description="Helical" evidence="3">
    <location>
        <begin position="37"/>
        <end position="55"/>
    </location>
</feature>
<evidence type="ECO:0000259" key="4">
    <source>
        <dbReference type="Pfam" id="PF00149"/>
    </source>
</evidence>
<protein>
    <submittedName>
        <fullName evidence="5">Ser/Thr phosphatase family protein</fullName>
    </submittedName>
</protein>
<dbReference type="OrthoDB" id="9780884at2"/>
<evidence type="ECO:0000256" key="3">
    <source>
        <dbReference type="SAM" id="Phobius"/>
    </source>
</evidence>
<dbReference type="HOGENOM" id="CLU_025443_6_0_10"/>
<dbReference type="RefSeq" id="WP_009162904.1">
    <property type="nucleotide sequence ID" value="NZ_KB291003.1"/>
</dbReference>
<evidence type="ECO:0000313" key="5">
    <source>
        <dbReference type="EMBL" id="EKX99652.1"/>
    </source>
</evidence>
<feature type="transmembrane region" description="Helical" evidence="3">
    <location>
        <begin position="67"/>
        <end position="95"/>
    </location>
</feature>
<evidence type="ECO:0000256" key="2">
    <source>
        <dbReference type="ARBA" id="ARBA00022801"/>
    </source>
</evidence>
<keyword evidence="3" id="KW-0812">Transmembrane</keyword>
<keyword evidence="3" id="KW-0472">Membrane</keyword>
<dbReference type="GO" id="GO:0008758">
    <property type="term" value="F:UDP-2,3-diacylglucosamine hydrolase activity"/>
    <property type="evidence" value="ECO:0007669"/>
    <property type="project" value="TreeGrafter"/>
</dbReference>
<organism evidence="5 6">
    <name type="scientific">Hoylesella saccharolytica F0055</name>
    <dbReference type="NCBI Taxonomy" id="1127699"/>
    <lineage>
        <taxon>Bacteria</taxon>
        <taxon>Pseudomonadati</taxon>
        <taxon>Bacteroidota</taxon>
        <taxon>Bacteroidia</taxon>
        <taxon>Bacteroidales</taxon>
        <taxon>Prevotellaceae</taxon>
        <taxon>Hoylesella</taxon>
    </lineage>
</organism>
<dbReference type="SUPFAM" id="SSF56300">
    <property type="entry name" value="Metallo-dependent phosphatases"/>
    <property type="match status" value="1"/>
</dbReference>
<feature type="transmembrane region" description="Helical" evidence="3">
    <location>
        <begin position="6"/>
        <end position="25"/>
    </location>
</feature>
<dbReference type="InterPro" id="IPR029052">
    <property type="entry name" value="Metallo-depent_PP-like"/>
</dbReference>
<evidence type="ECO:0000256" key="1">
    <source>
        <dbReference type="ARBA" id="ARBA00022723"/>
    </source>
</evidence>
<dbReference type="InterPro" id="IPR004843">
    <property type="entry name" value="Calcineurin-like_PHP"/>
</dbReference>
<dbReference type="Gene3D" id="3.60.21.10">
    <property type="match status" value="1"/>
</dbReference>
<name>L1N8E6_9BACT</name>
<dbReference type="GO" id="GO:0016020">
    <property type="term" value="C:membrane"/>
    <property type="evidence" value="ECO:0007669"/>
    <property type="project" value="GOC"/>
</dbReference>
<evidence type="ECO:0000313" key="6">
    <source>
        <dbReference type="Proteomes" id="UP000010433"/>
    </source>
</evidence>
<accession>L1N8E6</accession>